<dbReference type="Proteomes" id="UP000813444">
    <property type="component" value="Unassembled WGS sequence"/>
</dbReference>
<dbReference type="InterPro" id="IPR036038">
    <property type="entry name" value="Aminotransferase-like"/>
</dbReference>
<evidence type="ECO:0000313" key="2">
    <source>
        <dbReference type="Proteomes" id="UP000813444"/>
    </source>
</evidence>
<proteinExistence type="predicted"/>
<protein>
    <submittedName>
        <fullName evidence="1">Aminotransferase class IV-domain-containing protein</fullName>
    </submittedName>
</protein>
<reference evidence="1" key="1">
    <citation type="journal article" date="2021" name="Nat. Commun.">
        <title>Genetic determinants of endophytism in the Arabidopsis root mycobiome.</title>
        <authorList>
            <person name="Mesny F."/>
            <person name="Miyauchi S."/>
            <person name="Thiergart T."/>
            <person name="Pickel B."/>
            <person name="Atanasova L."/>
            <person name="Karlsson M."/>
            <person name="Huettel B."/>
            <person name="Barry K.W."/>
            <person name="Haridas S."/>
            <person name="Chen C."/>
            <person name="Bauer D."/>
            <person name="Andreopoulos W."/>
            <person name="Pangilinan J."/>
            <person name="LaButti K."/>
            <person name="Riley R."/>
            <person name="Lipzen A."/>
            <person name="Clum A."/>
            <person name="Drula E."/>
            <person name="Henrissat B."/>
            <person name="Kohler A."/>
            <person name="Grigoriev I.V."/>
            <person name="Martin F.M."/>
            <person name="Hacquard S."/>
        </authorList>
    </citation>
    <scope>NUCLEOTIDE SEQUENCE</scope>
    <source>
        <strain evidence="1">MPI-CAGE-CH-0235</strain>
    </source>
</reference>
<evidence type="ECO:0000313" key="1">
    <source>
        <dbReference type="EMBL" id="KAH7326181.1"/>
    </source>
</evidence>
<keyword evidence="2" id="KW-1185">Reference proteome</keyword>
<sequence length="321" mass="35812">MVSLCLRSHPCPSNTAPNCRVVSHEQLHTRLTSSIFTPGGQDRRLLTAMSEGFQIFSTVRFDTALKGVAGSDLDYAGWNHKHASPFYLLDRHRDRLLRAAIHWQWEPVMELLAGDRGIENLARLAEEFVGAAPPTPLRVTIRITQDGVISFERSEIPAVLLENLFPRELAPPGAARLSPGQPANSPRYVLVLDDGLVPPSEYTHFKTSRREMYNAARQRANIKVGEAREVLLVNQRDKTIMEGSITTPYFWRGGRWVTPPVAKQFNPKEGSGGQDGTSRRWALERGLAVEEAVKPESVRHGELCWISNGARGFTPATISRE</sequence>
<dbReference type="Gene3D" id="3.20.10.10">
    <property type="entry name" value="D-amino Acid Aminotransferase, subunit A, domain 2"/>
    <property type="match status" value="1"/>
</dbReference>
<name>A0A8K0SZL2_9HYPO</name>
<dbReference type="GO" id="GO:0008483">
    <property type="term" value="F:transaminase activity"/>
    <property type="evidence" value="ECO:0007669"/>
    <property type="project" value="UniProtKB-KW"/>
</dbReference>
<dbReference type="InterPro" id="IPR043131">
    <property type="entry name" value="BCAT-like_N"/>
</dbReference>
<dbReference type="Gene3D" id="3.30.470.10">
    <property type="match status" value="1"/>
</dbReference>
<dbReference type="AlphaFoldDB" id="A0A8K0SZL2"/>
<dbReference type="SUPFAM" id="SSF56752">
    <property type="entry name" value="D-aminoacid aminotransferase-like PLP-dependent enzymes"/>
    <property type="match status" value="1"/>
</dbReference>
<dbReference type="EMBL" id="JAGPNK010000002">
    <property type="protein sequence ID" value="KAH7326181.1"/>
    <property type="molecule type" value="Genomic_DNA"/>
</dbReference>
<accession>A0A8K0SZL2</accession>
<keyword evidence="1" id="KW-0032">Aminotransferase</keyword>
<gene>
    <name evidence="1" type="ORF">B0I35DRAFT_422059</name>
</gene>
<dbReference type="OrthoDB" id="5288718at2759"/>
<dbReference type="Pfam" id="PF01063">
    <property type="entry name" value="Aminotran_4"/>
    <property type="match status" value="1"/>
</dbReference>
<comment type="caution">
    <text evidence="1">The sequence shown here is derived from an EMBL/GenBank/DDBJ whole genome shotgun (WGS) entry which is preliminary data.</text>
</comment>
<dbReference type="InterPro" id="IPR043132">
    <property type="entry name" value="BCAT-like_C"/>
</dbReference>
<keyword evidence="1" id="KW-0808">Transferase</keyword>
<dbReference type="InterPro" id="IPR001544">
    <property type="entry name" value="Aminotrans_IV"/>
</dbReference>
<organism evidence="1 2">
    <name type="scientific">Stachybotrys elegans</name>
    <dbReference type="NCBI Taxonomy" id="80388"/>
    <lineage>
        <taxon>Eukaryota</taxon>
        <taxon>Fungi</taxon>
        <taxon>Dikarya</taxon>
        <taxon>Ascomycota</taxon>
        <taxon>Pezizomycotina</taxon>
        <taxon>Sordariomycetes</taxon>
        <taxon>Hypocreomycetidae</taxon>
        <taxon>Hypocreales</taxon>
        <taxon>Stachybotryaceae</taxon>
        <taxon>Stachybotrys</taxon>
    </lineage>
</organism>